<proteinExistence type="predicted"/>
<accession>A0ACA9L5Y4</accession>
<organism evidence="1 2">
    <name type="scientific">Dentiscutata heterogama</name>
    <dbReference type="NCBI Taxonomy" id="1316150"/>
    <lineage>
        <taxon>Eukaryota</taxon>
        <taxon>Fungi</taxon>
        <taxon>Fungi incertae sedis</taxon>
        <taxon>Mucoromycota</taxon>
        <taxon>Glomeromycotina</taxon>
        <taxon>Glomeromycetes</taxon>
        <taxon>Diversisporales</taxon>
        <taxon>Gigasporaceae</taxon>
        <taxon>Dentiscutata</taxon>
    </lineage>
</organism>
<reference evidence="1" key="1">
    <citation type="submission" date="2021-06" db="EMBL/GenBank/DDBJ databases">
        <authorList>
            <person name="Kallberg Y."/>
            <person name="Tangrot J."/>
            <person name="Rosling A."/>
        </authorList>
    </citation>
    <scope>NUCLEOTIDE SEQUENCE</scope>
    <source>
        <strain evidence="1">IL203A</strain>
    </source>
</reference>
<name>A0ACA9L5Y4_9GLOM</name>
<comment type="caution">
    <text evidence="1">The sequence shown here is derived from an EMBL/GenBank/DDBJ whole genome shotgun (WGS) entry which is preliminary data.</text>
</comment>
<evidence type="ECO:0000313" key="1">
    <source>
        <dbReference type="EMBL" id="CAG8509220.1"/>
    </source>
</evidence>
<dbReference type="Proteomes" id="UP000789702">
    <property type="component" value="Unassembled WGS sequence"/>
</dbReference>
<sequence>MTEALPLSFMILIDPQREGNSESLYCKTFSFQLVTPALEEEID</sequence>
<gene>
    <name evidence="1" type="ORF">DHETER_LOCUS3378</name>
</gene>
<dbReference type="EMBL" id="CAJVPU010002874">
    <property type="protein sequence ID" value="CAG8509220.1"/>
    <property type="molecule type" value="Genomic_DNA"/>
</dbReference>
<keyword evidence="2" id="KW-1185">Reference proteome</keyword>
<protein>
    <submittedName>
        <fullName evidence="1">673_t:CDS:1</fullName>
    </submittedName>
</protein>
<evidence type="ECO:0000313" key="2">
    <source>
        <dbReference type="Proteomes" id="UP000789702"/>
    </source>
</evidence>